<dbReference type="Gene3D" id="1.20.1740.10">
    <property type="entry name" value="Amino acid/polyamine transporter I"/>
    <property type="match status" value="1"/>
</dbReference>
<dbReference type="EMBL" id="PHNE01000001">
    <property type="protein sequence ID" value="PPE06005.1"/>
    <property type="molecule type" value="Genomic_DNA"/>
</dbReference>
<feature type="transmembrane region" description="Helical" evidence="5">
    <location>
        <begin position="480"/>
        <end position="500"/>
    </location>
</feature>
<protein>
    <submittedName>
        <fullName evidence="6">Amino acid permease</fullName>
    </submittedName>
</protein>
<comment type="caution">
    <text evidence="6">The sequence shown here is derived from an EMBL/GenBank/DDBJ whole genome shotgun (WGS) entry which is preliminary data.</text>
</comment>
<evidence type="ECO:0000256" key="5">
    <source>
        <dbReference type="SAM" id="Phobius"/>
    </source>
</evidence>
<dbReference type="GO" id="GO:0016020">
    <property type="term" value="C:membrane"/>
    <property type="evidence" value="ECO:0007669"/>
    <property type="project" value="UniProtKB-SubCell"/>
</dbReference>
<reference evidence="6 7" key="1">
    <citation type="submission" date="2017-11" db="EMBL/GenBank/DDBJ databases">
        <title>Genome sequence of Entomoplasma lucivorax PIPN-2 (ATCC 49196).</title>
        <authorList>
            <person name="Lo W.-S."/>
            <person name="Gasparich G.E."/>
            <person name="Kuo C.-H."/>
        </authorList>
    </citation>
    <scope>NUCLEOTIDE SEQUENCE [LARGE SCALE GENOMIC DNA]</scope>
    <source>
        <strain evidence="6 7">PIPN-2</strain>
    </source>
</reference>
<feature type="transmembrane region" description="Helical" evidence="5">
    <location>
        <begin position="43"/>
        <end position="65"/>
    </location>
</feature>
<feature type="transmembrane region" description="Helical" evidence="5">
    <location>
        <begin position="12"/>
        <end position="31"/>
    </location>
</feature>
<name>A0A2S5RFU4_9MOLU</name>
<feature type="transmembrane region" description="Helical" evidence="5">
    <location>
        <begin position="133"/>
        <end position="151"/>
    </location>
</feature>
<gene>
    <name evidence="6" type="ORF">ELUCI_v1c02960</name>
</gene>
<organism evidence="6 7">
    <name type="scientific">Williamsoniiplasma lucivorax</name>
    <dbReference type="NCBI Taxonomy" id="209274"/>
    <lineage>
        <taxon>Bacteria</taxon>
        <taxon>Bacillati</taxon>
        <taxon>Mycoplasmatota</taxon>
        <taxon>Mollicutes</taxon>
        <taxon>Entomoplasmatales</taxon>
        <taxon>Williamsoniiplasma</taxon>
    </lineage>
</organism>
<dbReference type="InterPro" id="IPR050598">
    <property type="entry name" value="AminoAcid_Transporter"/>
</dbReference>
<sequence>MLNNKPKTKTFEFLTLFTMVIGTVIGSGIYMKNNELLQQTQNPIISIALWALVGFVCVISVRIFIEISSSTKHFGNGTIGNWTKLFINRKVASLFSIFYLVMYLPSTQAFFIGTFIMYFFQAIGVVIQPSTQISIYLAAGIFVLVGFTLLQMYKPKYNKTLQVFGTIFKFIPLVIALVAGFVLMDKTGGSSAMWNGGGETGGHWSTTSISKTAFIGGFGAILFSFDGYIYIANAQKDATHKDVVPKALFFGMIFVAIFYILMAISLFLGSPDGSIQKLFEKLLSGGAKTPTELVANLSRVISNSILIIICALNINVFTYIGAVDVQSDAEMGLLFSGKQKTTMTEKQAGWTQMAIVAMIYVIMVLLGFFIPIATAGWEGINTIITMEGIKTGIFYAPLTLMGEFASAVSALSFLLISAIVFAAISNRKTNKVKVDKVRFFLPLAIFSSVAMCLFTFFGIFTFVFPNEFLLDDKKWIETSGFIFTIMLVLSLILWIAVFLIQEKLLFKKYPNQMIIQELRQ</sequence>
<keyword evidence="4 5" id="KW-0472">Membrane</keyword>
<dbReference type="Pfam" id="PF13520">
    <property type="entry name" value="AA_permease_2"/>
    <property type="match status" value="1"/>
</dbReference>
<dbReference type="Proteomes" id="UP000237865">
    <property type="component" value="Unassembled WGS sequence"/>
</dbReference>
<dbReference type="PANTHER" id="PTHR11785:SF512">
    <property type="entry name" value="SOBREMESA, ISOFORM B"/>
    <property type="match status" value="1"/>
</dbReference>
<dbReference type="GO" id="GO:0015179">
    <property type="term" value="F:L-amino acid transmembrane transporter activity"/>
    <property type="evidence" value="ECO:0007669"/>
    <property type="project" value="TreeGrafter"/>
</dbReference>
<dbReference type="InterPro" id="IPR002293">
    <property type="entry name" value="AA/rel_permease1"/>
</dbReference>
<evidence type="ECO:0000313" key="7">
    <source>
        <dbReference type="Proteomes" id="UP000237865"/>
    </source>
</evidence>
<feature type="transmembrane region" description="Helical" evidence="5">
    <location>
        <begin position="404"/>
        <end position="425"/>
    </location>
</feature>
<evidence type="ECO:0000256" key="3">
    <source>
        <dbReference type="ARBA" id="ARBA00022989"/>
    </source>
</evidence>
<keyword evidence="7" id="KW-1185">Reference proteome</keyword>
<dbReference type="PANTHER" id="PTHR11785">
    <property type="entry name" value="AMINO ACID TRANSPORTER"/>
    <property type="match status" value="1"/>
</dbReference>
<evidence type="ECO:0000256" key="4">
    <source>
        <dbReference type="ARBA" id="ARBA00023136"/>
    </source>
</evidence>
<feature type="transmembrane region" description="Helical" evidence="5">
    <location>
        <begin position="437"/>
        <end position="460"/>
    </location>
</feature>
<keyword evidence="3 5" id="KW-1133">Transmembrane helix</keyword>
<feature type="transmembrane region" description="Helical" evidence="5">
    <location>
        <begin position="163"/>
        <end position="184"/>
    </location>
</feature>
<dbReference type="RefSeq" id="WP_051437373.1">
    <property type="nucleotide sequence ID" value="NZ_PHNE01000001.1"/>
</dbReference>
<evidence type="ECO:0000256" key="1">
    <source>
        <dbReference type="ARBA" id="ARBA00004141"/>
    </source>
</evidence>
<accession>A0A2S5RFU4</accession>
<dbReference type="PIRSF" id="PIRSF006060">
    <property type="entry name" value="AA_transporter"/>
    <property type="match status" value="1"/>
</dbReference>
<feature type="transmembrane region" description="Helical" evidence="5">
    <location>
        <begin position="300"/>
        <end position="322"/>
    </location>
</feature>
<evidence type="ECO:0000313" key="6">
    <source>
        <dbReference type="EMBL" id="PPE06005.1"/>
    </source>
</evidence>
<feature type="transmembrane region" description="Helical" evidence="5">
    <location>
        <begin position="97"/>
        <end position="121"/>
    </location>
</feature>
<keyword evidence="2 5" id="KW-0812">Transmembrane</keyword>
<feature type="transmembrane region" description="Helical" evidence="5">
    <location>
        <begin position="213"/>
        <end position="231"/>
    </location>
</feature>
<comment type="subcellular location">
    <subcellularLocation>
        <location evidence="1">Membrane</location>
        <topology evidence="1">Multi-pass membrane protein</topology>
    </subcellularLocation>
</comment>
<feature type="transmembrane region" description="Helical" evidence="5">
    <location>
        <begin position="243"/>
        <end position="268"/>
    </location>
</feature>
<proteinExistence type="predicted"/>
<evidence type="ECO:0000256" key="2">
    <source>
        <dbReference type="ARBA" id="ARBA00022692"/>
    </source>
</evidence>
<dbReference type="STRING" id="1399797.GCA_000518285_01444"/>
<feature type="transmembrane region" description="Helical" evidence="5">
    <location>
        <begin position="353"/>
        <end position="377"/>
    </location>
</feature>
<dbReference type="AlphaFoldDB" id="A0A2S5RFU4"/>